<accession>A0ABP9FPH9</accession>
<gene>
    <name evidence="1" type="ORF">GCM10023313_11640</name>
</gene>
<protein>
    <submittedName>
        <fullName evidence="1">Uncharacterized protein</fullName>
    </submittedName>
</protein>
<evidence type="ECO:0000313" key="2">
    <source>
        <dbReference type="Proteomes" id="UP001501436"/>
    </source>
</evidence>
<reference evidence="2" key="1">
    <citation type="journal article" date="2019" name="Int. J. Syst. Evol. Microbiol.">
        <title>The Global Catalogue of Microorganisms (GCM) 10K type strain sequencing project: providing services to taxonomists for standard genome sequencing and annotation.</title>
        <authorList>
            <consortium name="The Broad Institute Genomics Platform"/>
            <consortium name="The Broad Institute Genome Sequencing Center for Infectious Disease"/>
            <person name="Wu L."/>
            <person name="Ma J."/>
        </authorList>
    </citation>
    <scope>NUCLEOTIDE SEQUENCE [LARGE SCALE GENOMIC DNA]</scope>
    <source>
        <strain evidence="2">JCM 18283</strain>
    </source>
</reference>
<sequence>MDELKPKSEHPDFTSLTEIMERFRTVPYEQFQQELEEWFTRSLAAQGRDADDLAALGFPNLPQLISKIYHQAEVMQTLSENGIEPHEDNK</sequence>
<name>A0ABP9FPH9_9SPHI</name>
<evidence type="ECO:0000313" key="1">
    <source>
        <dbReference type="EMBL" id="GAA4910147.1"/>
    </source>
</evidence>
<dbReference type="RefSeq" id="WP_345330006.1">
    <property type="nucleotide sequence ID" value="NZ_BAABJI010000001.1"/>
</dbReference>
<comment type="caution">
    <text evidence="1">The sequence shown here is derived from an EMBL/GenBank/DDBJ whole genome shotgun (WGS) entry which is preliminary data.</text>
</comment>
<dbReference type="EMBL" id="BAABJI010000001">
    <property type="protein sequence ID" value="GAA4910147.1"/>
    <property type="molecule type" value="Genomic_DNA"/>
</dbReference>
<dbReference type="Proteomes" id="UP001501436">
    <property type="component" value="Unassembled WGS sequence"/>
</dbReference>
<proteinExistence type="predicted"/>
<organism evidence="1 2">
    <name type="scientific">Mucilaginibacter defluvii</name>
    <dbReference type="NCBI Taxonomy" id="1196019"/>
    <lineage>
        <taxon>Bacteria</taxon>
        <taxon>Pseudomonadati</taxon>
        <taxon>Bacteroidota</taxon>
        <taxon>Sphingobacteriia</taxon>
        <taxon>Sphingobacteriales</taxon>
        <taxon>Sphingobacteriaceae</taxon>
        <taxon>Mucilaginibacter</taxon>
    </lineage>
</organism>
<keyword evidence="2" id="KW-1185">Reference proteome</keyword>